<comment type="caution">
    <text evidence="2">The sequence shown here is derived from an EMBL/GenBank/DDBJ whole genome shotgun (WGS) entry which is preliminary data.</text>
</comment>
<dbReference type="GO" id="GO:0043565">
    <property type="term" value="F:sequence-specific DNA binding"/>
    <property type="evidence" value="ECO:0007669"/>
    <property type="project" value="InterPro"/>
</dbReference>
<sequence>MSGEDRYEEIEPPEALKPFVRVIWTYVAPAPSGAVQRIAPDGCPELVFESGEPYEELCPDGAWRTQPNIVFAGQLTRPLALRPTGPVDLIAVRFQPDGARGFLGRPLAEATDRALDASDLIPAGLTWDVPSILDWLQTAARAWTLDPVVRAEVEAAAAAEPGAARNSAERRALQRAFHDRVGVPPQTLRSVFRFRRVFNNAAQVADPEAGAWLRAGLDAGYFDQPQMARDFRRFLGCTATEWAREQVELARLMASQSYKPGDTVPA</sequence>
<keyword evidence="2" id="KW-0238">DNA-binding</keyword>
<proteinExistence type="predicted"/>
<dbReference type="Gene3D" id="1.10.10.60">
    <property type="entry name" value="Homeodomain-like"/>
    <property type="match status" value="1"/>
</dbReference>
<evidence type="ECO:0000313" key="3">
    <source>
        <dbReference type="Proteomes" id="UP000529946"/>
    </source>
</evidence>
<keyword evidence="3" id="KW-1185">Reference proteome</keyword>
<reference evidence="2 3" key="1">
    <citation type="submission" date="2020-08" db="EMBL/GenBank/DDBJ databases">
        <title>Genomic Encyclopedia of Type Strains, Phase IV (KMG-IV): sequencing the most valuable type-strain genomes for metagenomic binning, comparative biology and taxonomic classification.</title>
        <authorList>
            <person name="Goeker M."/>
        </authorList>
    </citation>
    <scope>NUCLEOTIDE SEQUENCE [LARGE SCALE GENOMIC DNA]</scope>
    <source>
        <strain evidence="2 3">DSM 23960</strain>
    </source>
</reference>
<dbReference type="EMBL" id="JACIDM010000001">
    <property type="protein sequence ID" value="MBB4081688.1"/>
    <property type="molecule type" value="Genomic_DNA"/>
</dbReference>
<gene>
    <name evidence="2" type="ORF">GGR12_000527</name>
</gene>
<dbReference type="RefSeq" id="WP_183202607.1">
    <property type="nucleotide sequence ID" value="NZ_BAAAER010000002.1"/>
</dbReference>
<dbReference type="PROSITE" id="PS01124">
    <property type="entry name" value="HTH_ARAC_FAMILY_2"/>
    <property type="match status" value="1"/>
</dbReference>
<evidence type="ECO:0000313" key="2">
    <source>
        <dbReference type="EMBL" id="MBB4081688.1"/>
    </source>
</evidence>
<dbReference type="Proteomes" id="UP000529946">
    <property type="component" value="Unassembled WGS sequence"/>
</dbReference>
<protein>
    <submittedName>
        <fullName evidence="2">AraC-like DNA-binding protein</fullName>
    </submittedName>
</protein>
<dbReference type="AlphaFoldDB" id="A0A7W6JCL3"/>
<feature type="domain" description="HTH araC/xylS-type" evidence="1">
    <location>
        <begin position="170"/>
        <end position="245"/>
    </location>
</feature>
<evidence type="ECO:0000259" key="1">
    <source>
        <dbReference type="PROSITE" id="PS01124"/>
    </source>
</evidence>
<dbReference type="InterPro" id="IPR046532">
    <property type="entry name" value="DUF6597"/>
</dbReference>
<dbReference type="Pfam" id="PF20240">
    <property type="entry name" value="DUF6597"/>
    <property type="match status" value="1"/>
</dbReference>
<organism evidence="2 3">
    <name type="scientific">Brevundimonas lenta</name>
    <dbReference type="NCBI Taxonomy" id="424796"/>
    <lineage>
        <taxon>Bacteria</taxon>
        <taxon>Pseudomonadati</taxon>
        <taxon>Pseudomonadota</taxon>
        <taxon>Alphaproteobacteria</taxon>
        <taxon>Caulobacterales</taxon>
        <taxon>Caulobacteraceae</taxon>
        <taxon>Brevundimonas</taxon>
    </lineage>
</organism>
<dbReference type="InterPro" id="IPR018060">
    <property type="entry name" value="HTH_AraC"/>
</dbReference>
<name>A0A7W6JCL3_9CAUL</name>
<accession>A0A7W6JCL3</accession>
<dbReference type="GO" id="GO:0003700">
    <property type="term" value="F:DNA-binding transcription factor activity"/>
    <property type="evidence" value="ECO:0007669"/>
    <property type="project" value="InterPro"/>
</dbReference>